<protein>
    <submittedName>
        <fullName evidence="2">Uncharacterized protein</fullName>
    </submittedName>
</protein>
<dbReference type="AlphaFoldDB" id="A0A975DEF0"/>
<keyword evidence="1" id="KW-0732">Signal</keyword>
<feature type="signal peptide" evidence="1">
    <location>
        <begin position="1"/>
        <end position="22"/>
    </location>
</feature>
<sequence length="294" mass="33004">MMRFGTLLIALNLGMLSTTVFAHQVYVSYDQNQQTHNVLDTTTMVDATGSTLTTSFDLTEQWQWSFNVGRASGSEPFNERLSTDLDTKHLSSTMSFYQDAWSYTLNVARYRDEVAVLRPDAREIYTSSASSPSISVAAQYQFPIANWYFGLDVGLSYGEYEIDSVATRDRNVTTRTQEDSTSVTASIGLTASYWIELTQTQSLYIGSSVYWDQVLDSDHSQTQIRATRTPRTGQPATVRRQQFEGGYRDENSGQLSVFATYGFASDWSLSASYAHPLNSDYSDDGFSVMLGYQF</sequence>
<dbReference type="SUPFAM" id="SSF103515">
    <property type="entry name" value="Autotransporter"/>
    <property type="match status" value="1"/>
</dbReference>
<evidence type="ECO:0000313" key="3">
    <source>
        <dbReference type="Proteomes" id="UP000664904"/>
    </source>
</evidence>
<evidence type="ECO:0000256" key="1">
    <source>
        <dbReference type="SAM" id="SignalP"/>
    </source>
</evidence>
<dbReference type="Gene3D" id="2.40.128.130">
    <property type="entry name" value="Autotransporter beta-domain"/>
    <property type="match status" value="1"/>
</dbReference>
<dbReference type="KEGG" id="pxi:J5O05_09715"/>
<dbReference type="RefSeq" id="WP_208841899.1">
    <property type="nucleotide sequence ID" value="NZ_CP072133.1"/>
</dbReference>
<proteinExistence type="predicted"/>
<evidence type="ECO:0000313" key="2">
    <source>
        <dbReference type="EMBL" id="QTH70303.1"/>
    </source>
</evidence>
<name>A0A975DEF0_9GAMM</name>
<dbReference type="EMBL" id="CP072133">
    <property type="protein sequence ID" value="QTH70303.1"/>
    <property type="molecule type" value="Genomic_DNA"/>
</dbReference>
<dbReference type="InterPro" id="IPR036709">
    <property type="entry name" value="Autotransporte_beta_dom_sf"/>
</dbReference>
<keyword evidence="3" id="KW-1185">Reference proteome</keyword>
<accession>A0A975DEF0</accession>
<gene>
    <name evidence="2" type="ORF">J5O05_09715</name>
</gene>
<organism evidence="2 3">
    <name type="scientific">Pseudoalteromonas xiamenensis</name>
    <dbReference type="NCBI Taxonomy" id="882626"/>
    <lineage>
        <taxon>Bacteria</taxon>
        <taxon>Pseudomonadati</taxon>
        <taxon>Pseudomonadota</taxon>
        <taxon>Gammaproteobacteria</taxon>
        <taxon>Alteromonadales</taxon>
        <taxon>Pseudoalteromonadaceae</taxon>
        <taxon>Pseudoalteromonas</taxon>
    </lineage>
</organism>
<reference evidence="2" key="1">
    <citation type="submission" date="2021-03" db="EMBL/GenBank/DDBJ databases">
        <title>Complete Genome of Pseudoalteromonas xiamenensis STKMTI.2, a new potential marine bacterium producing anti-Vibrio compounds.</title>
        <authorList>
            <person name="Handayani D.P."/>
            <person name="Isnansetyo A."/>
            <person name="Istiqomah I."/>
            <person name="Jumina J."/>
        </authorList>
    </citation>
    <scope>NUCLEOTIDE SEQUENCE</scope>
    <source>
        <strain evidence="2">STKMTI.2</strain>
    </source>
</reference>
<dbReference type="Proteomes" id="UP000664904">
    <property type="component" value="Chromosome"/>
</dbReference>
<feature type="chain" id="PRO_5037447369" evidence="1">
    <location>
        <begin position="23"/>
        <end position="294"/>
    </location>
</feature>